<feature type="transmembrane region" description="Helical" evidence="14">
    <location>
        <begin position="580"/>
        <end position="605"/>
    </location>
</feature>
<evidence type="ECO:0000256" key="5">
    <source>
        <dbReference type="ARBA" id="ARBA00022737"/>
    </source>
</evidence>
<evidence type="ECO:0000256" key="9">
    <source>
        <dbReference type="ARBA" id="ARBA00023136"/>
    </source>
</evidence>
<feature type="transmembrane region" description="Helical" evidence="14">
    <location>
        <begin position="338"/>
        <end position="362"/>
    </location>
</feature>
<dbReference type="STRING" id="6832.A0A553NZ14"/>
<proteinExistence type="predicted"/>
<dbReference type="SUPFAM" id="SSF48403">
    <property type="entry name" value="Ankyrin repeat"/>
    <property type="match status" value="1"/>
</dbReference>
<evidence type="ECO:0000313" key="17">
    <source>
        <dbReference type="Proteomes" id="UP000318571"/>
    </source>
</evidence>
<evidence type="ECO:0000256" key="11">
    <source>
        <dbReference type="ARBA" id="ARBA00023303"/>
    </source>
</evidence>
<feature type="compositionally biased region" description="Basic residues" evidence="13">
    <location>
        <begin position="121"/>
        <end position="134"/>
    </location>
</feature>
<keyword evidence="3" id="KW-0716">Sensory transduction</keyword>
<dbReference type="SMART" id="SM00248">
    <property type="entry name" value="ANK"/>
    <property type="match status" value="3"/>
</dbReference>
<keyword evidence="11" id="KW-0407">Ion channel</keyword>
<accession>A0A553NZ14</accession>
<evidence type="ECO:0000256" key="7">
    <source>
        <dbReference type="ARBA" id="ARBA00023043"/>
    </source>
</evidence>
<evidence type="ECO:0000256" key="3">
    <source>
        <dbReference type="ARBA" id="ARBA00022606"/>
    </source>
</evidence>
<keyword evidence="7 12" id="KW-0040">ANK repeat</keyword>
<evidence type="ECO:0000259" key="15">
    <source>
        <dbReference type="Pfam" id="PF00520"/>
    </source>
</evidence>
<dbReference type="AlphaFoldDB" id="A0A553NZ14"/>
<dbReference type="InterPro" id="IPR002110">
    <property type="entry name" value="Ankyrin_rpt"/>
</dbReference>
<keyword evidence="6 14" id="KW-1133">Transmembrane helix</keyword>
<comment type="caution">
    <text evidence="16">The sequence shown here is derived from an EMBL/GenBank/DDBJ whole genome shotgun (WGS) entry which is preliminary data.</text>
</comment>
<evidence type="ECO:0000256" key="10">
    <source>
        <dbReference type="ARBA" id="ARBA00023180"/>
    </source>
</evidence>
<dbReference type="EMBL" id="VCGU01000009">
    <property type="protein sequence ID" value="TRY70665.1"/>
    <property type="molecule type" value="Genomic_DNA"/>
</dbReference>
<gene>
    <name evidence="16" type="ORF">TCAL_09681</name>
</gene>
<keyword evidence="17" id="KW-1185">Reference proteome</keyword>
<feature type="region of interest" description="Disordered" evidence="13">
    <location>
        <begin position="189"/>
        <end position="209"/>
    </location>
</feature>
<evidence type="ECO:0000256" key="8">
    <source>
        <dbReference type="ARBA" id="ARBA00023065"/>
    </source>
</evidence>
<keyword evidence="4 14" id="KW-0812">Transmembrane</keyword>
<feature type="repeat" description="ANK" evidence="12">
    <location>
        <begin position="77"/>
        <end position="109"/>
    </location>
</feature>
<dbReference type="InterPro" id="IPR005821">
    <property type="entry name" value="Ion_trans_dom"/>
</dbReference>
<evidence type="ECO:0000256" key="4">
    <source>
        <dbReference type="ARBA" id="ARBA00022692"/>
    </source>
</evidence>
<keyword evidence="2" id="KW-0813">Transport</keyword>
<evidence type="ECO:0000256" key="1">
    <source>
        <dbReference type="ARBA" id="ARBA00004141"/>
    </source>
</evidence>
<dbReference type="Gene3D" id="1.25.40.20">
    <property type="entry name" value="Ankyrin repeat-containing domain"/>
    <property type="match status" value="1"/>
</dbReference>
<dbReference type="PANTHER" id="PTHR47143:SF1">
    <property type="entry name" value="ION_TRANS DOMAIN-CONTAINING PROTEIN"/>
    <property type="match status" value="1"/>
</dbReference>
<name>A0A553NZ14_TIGCA</name>
<dbReference type="GO" id="GO:0005216">
    <property type="term" value="F:monoatomic ion channel activity"/>
    <property type="evidence" value="ECO:0007669"/>
    <property type="project" value="InterPro"/>
</dbReference>
<dbReference type="PROSITE" id="PS50088">
    <property type="entry name" value="ANK_REPEAT"/>
    <property type="match status" value="2"/>
</dbReference>
<organism evidence="16 17">
    <name type="scientific">Tigriopus californicus</name>
    <name type="common">Marine copepod</name>
    <dbReference type="NCBI Taxonomy" id="6832"/>
    <lineage>
        <taxon>Eukaryota</taxon>
        <taxon>Metazoa</taxon>
        <taxon>Ecdysozoa</taxon>
        <taxon>Arthropoda</taxon>
        <taxon>Crustacea</taxon>
        <taxon>Multicrustacea</taxon>
        <taxon>Hexanauplia</taxon>
        <taxon>Copepoda</taxon>
        <taxon>Harpacticoida</taxon>
        <taxon>Harpacticidae</taxon>
        <taxon>Tigriopus</taxon>
    </lineage>
</organism>
<evidence type="ECO:0000256" key="2">
    <source>
        <dbReference type="ARBA" id="ARBA00022448"/>
    </source>
</evidence>
<dbReference type="Pfam" id="PF12796">
    <property type="entry name" value="Ank_2"/>
    <property type="match status" value="1"/>
</dbReference>
<dbReference type="PANTHER" id="PTHR47143">
    <property type="entry name" value="TRANSIENT RECEPTOR POTENTIAL CATION CHANNEL PROTEIN PAINLESS"/>
    <property type="match status" value="1"/>
</dbReference>
<reference evidence="16 17" key="1">
    <citation type="journal article" date="2018" name="Nat. Ecol. Evol.">
        <title>Genomic signatures of mitonuclear coevolution across populations of Tigriopus californicus.</title>
        <authorList>
            <person name="Barreto F.S."/>
            <person name="Watson E.T."/>
            <person name="Lima T.G."/>
            <person name="Willett C.S."/>
            <person name="Edmands S."/>
            <person name="Li W."/>
            <person name="Burton R.S."/>
        </authorList>
    </citation>
    <scope>NUCLEOTIDE SEQUENCE [LARGE SCALE GENOMIC DNA]</scope>
    <source>
        <strain evidence="16 17">San Diego</strain>
    </source>
</reference>
<feature type="repeat" description="ANK" evidence="12">
    <location>
        <begin position="42"/>
        <end position="76"/>
    </location>
</feature>
<feature type="transmembrane region" description="Helical" evidence="14">
    <location>
        <begin position="509"/>
        <end position="527"/>
    </location>
</feature>
<evidence type="ECO:0000256" key="12">
    <source>
        <dbReference type="PROSITE-ProRule" id="PRU00023"/>
    </source>
</evidence>
<dbReference type="Pfam" id="PF00520">
    <property type="entry name" value="Ion_trans"/>
    <property type="match status" value="1"/>
</dbReference>
<feature type="domain" description="Ion transport" evidence="15">
    <location>
        <begin position="447"/>
        <end position="614"/>
    </location>
</feature>
<keyword evidence="10" id="KW-0325">Glycoprotein</keyword>
<dbReference type="PROSITE" id="PS50297">
    <property type="entry name" value="ANK_REP_REGION"/>
    <property type="match status" value="2"/>
</dbReference>
<feature type="region of interest" description="Disordered" evidence="13">
    <location>
        <begin position="114"/>
        <end position="141"/>
    </location>
</feature>
<keyword evidence="5" id="KW-0677">Repeat</keyword>
<comment type="subcellular location">
    <subcellularLocation>
        <location evidence="1">Membrane</location>
        <topology evidence="1">Multi-pass membrane protein</topology>
    </subcellularLocation>
</comment>
<dbReference type="Proteomes" id="UP000318571">
    <property type="component" value="Chromosome 9"/>
</dbReference>
<dbReference type="GO" id="GO:0034703">
    <property type="term" value="C:cation channel complex"/>
    <property type="evidence" value="ECO:0007669"/>
    <property type="project" value="UniProtKB-ARBA"/>
</dbReference>
<evidence type="ECO:0000256" key="14">
    <source>
        <dbReference type="SAM" id="Phobius"/>
    </source>
</evidence>
<dbReference type="InterPro" id="IPR036770">
    <property type="entry name" value="Ankyrin_rpt-contain_sf"/>
</dbReference>
<evidence type="ECO:0000256" key="13">
    <source>
        <dbReference type="SAM" id="MobiDB-lite"/>
    </source>
</evidence>
<dbReference type="InterPro" id="IPR052076">
    <property type="entry name" value="TRP_cation_channel"/>
</dbReference>
<sequence length="834" mass="93023">MMNNRFLDEKLHRLCQEASLSELKTYLEHGIVGNINNGDAKTGDTPLHYASSAKKNSSEMTRMLLEYGANPCSLNSKAETPVHCAARIGNLDTLKLLVDRGGLSGILNHMIRGNSKYGKESKRRRHASSSRKSRYGPSAPMASQNLLQVACESENNEIVEFLIDEILSARRSHFDEQLSHNEPKLADLKNEHNCSGSTSGSSGLGSTTGIAYIGGPDGRHAEGFDVREFLEYTEPRQVVFFELGCDLAASNAAFTTEQQEQSLYGLMLSKTPQAFVHLLDNCIFTRGRKRFVDFFLFHNPNGSEVNLLKIIIHYKKFELLTHPVCEMFLHLKWLRARWLYWIVVVVYLFFSLVVIAYALLLYGEIGWYLNPDDGNHCTNGTFPDVDTNPDHSFTHGSLYCIGDWLRIPVLVLAGLMGALQTAKLIQDRGAVLHPNFWIQHPEEFTHFAVIVLIILDQVKAIALIYHKLIAAFLVLGSCRITMHTIARDPDIAIFVEMVSNITHSLMKFFLGYVWLFVGWIIAFHVTLGDGEELENGFRNSFHDLGSATAKVMAMFTGELGFETAFSAATNLSSSPVYNSFVMILYVAFIVEMAVILMNLIIGLAISNIQDLRNNADALRLVKEVLLQRYLESLLRLLSIFRLSRIEHFVQNKCLSCREDEEKIDGSNFSTTTLGVTSPQLHASSSPTSLGPQHHCPPPTENFGQLVTSDLFLADAIYCLGQMSSDHKLFLTLVDSRHPVGLFHSSSVANGKNVICGTNANRILGSTPTSINVPSTVVAKLRLLMKGREQQRGEKDQAQDLRKLLAEMKTQLDELRKLVTNAVKPIQSKAPMPSP</sequence>
<feature type="compositionally biased region" description="Low complexity" evidence="13">
    <location>
        <begin position="195"/>
        <end position="209"/>
    </location>
</feature>
<keyword evidence="9 14" id="KW-0472">Membrane</keyword>
<keyword evidence="8" id="KW-0406">Ion transport</keyword>
<protein>
    <recommendedName>
        <fullName evidence="15">Ion transport domain-containing protein</fullName>
    </recommendedName>
</protein>
<evidence type="ECO:0000256" key="6">
    <source>
        <dbReference type="ARBA" id="ARBA00022989"/>
    </source>
</evidence>
<evidence type="ECO:0000313" key="16">
    <source>
        <dbReference type="EMBL" id="TRY70665.1"/>
    </source>
</evidence>